<reference evidence="2 3" key="1">
    <citation type="journal article" date="2019" name="ACS Chem. Biol.">
        <title>Identification and Mobilization of a Cryptic Antibiotic Biosynthesis Gene Locus from a Human-Pathogenic Nocardia Isolate.</title>
        <authorList>
            <person name="Herisse M."/>
            <person name="Ishida K."/>
            <person name="Porter J.L."/>
            <person name="Howden B."/>
            <person name="Hertweck C."/>
            <person name="Stinear T.P."/>
            <person name="Pidot S.J."/>
        </authorList>
    </citation>
    <scope>NUCLEOTIDE SEQUENCE [LARGE SCALE GENOMIC DNA]</scope>
    <source>
        <strain evidence="2 3">AUSMDU00012717</strain>
    </source>
</reference>
<evidence type="ECO:0000313" key="3">
    <source>
        <dbReference type="Proteomes" id="UP000503540"/>
    </source>
</evidence>
<organism evidence="2 3">
    <name type="scientific">Nocardia arthritidis</name>
    <dbReference type="NCBI Taxonomy" id="228602"/>
    <lineage>
        <taxon>Bacteria</taxon>
        <taxon>Bacillati</taxon>
        <taxon>Actinomycetota</taxon>
        <taxon>Actinomycetes</taxon>
        <taxon>Mycobacteriales</taxon>
        <taxon>Nocardiaceae</taxon>
        <taxon>Nocardia</taxon>
    </lineage>
</organism>
<feature type="compositionally biased region" description="Pro residues" evidence="1">
    <location>
        <begin position="255"/>
        <end position="264"/>
    </location>
</feature>
<dbReference type="RefSeq" id="WP_238846628.1">
    <property type="nucleotide sequence ID" value="NZ_CP046172.1"/>
</dbReference>
<sequence>MAIVAAGVIVAGLLHKPEPELTTKPTEPGIPPGAATGQMYVMVTPPVTYPVAIPGCDKVEPPYTTDTGGFSVAIGTGSYSYDSPAYPWFTGAKAAAMTQALRNALPSGVEIALAPIEKSLVFQPIPVMKGEPDKLPDGTTDADATVVRGDLSGSLRVTVRQSTHPIPPCRAGSLDERRHLADGVIADTHDSWLEAGHGRTSTRSVDAYLPDGTVVTAEADNSLPDQKSHSAGVPLTIDELVAMTTSTPQLRATTPAPPGTPEPPQRCTASGSGKSIDRNTATRLNGVLARIPLDGLTLDRPLGDLHPGDFDFPGLNDTDSVDGVCQTVRVTAGQERSNLSIAIGTRPSDPEAFEGAYETARQLPDGVSVQHHEYEVSDDEPNSTRKSGRTVTVTYASGSWVRIDSTGTPPLTYDQLEAIALTPGLEVS</sequence>
<feature type="region of interest" description="Disordered" evidence="1">
    <location>
        <begin position="249"/>
        <end position="279"/>
    </location>
</feature>
<evidence type="ECO:0000313" key="2">
    <source>
        <dbReference type="EMBL" id="QIS12677.1"/>
    </source>
</evidence>
<proteinExistence type="predicted"/>
<evidence type="ECO:0000256" key="1">
    <source>
        <dbReference type="SAM" id="MobiDB-lite"/>
    </source>
</evidence>
<accession>A0A6G9YHY9</accession>
<protein>
    <submittedName>
        <fullName evidence="2">Uncharacterized protein</fullName>
    </submittedName>
</protein>
<feature type="compositionally biased region" description="Polar residues" evidence="1">
    <location>
        <begin position="267"/>
        <end position="279"/>
    </location>
</feature>
<dbReference type="Proteomes" id="UP000503540">
    <property type="component" value="Chromosome"/>
</dbReference>
<name>A0A6G9YHY9_9NOCA</name>
<dbReference type="KEGG" id="nah:F5544_24100"/>
<gene>
    <name evidence="2" type="ORF">F5544_24100</name>
</gene>
<dbReference type="AlphaFoldDB" id="A0A6G9YHY9"/>
<dbReference type="EMBL" id="CP046172">
    <property type="protein sequence ID" value="QIS12677.1"/>
    <property type="molecule type" value="Genomic_DNA"/>
</dbReference>
<keyword evidence="3" id="KW-1185">Reference proteome</keyword>